<dbReference type="EMBL" id="UYRR01039904">
    <property type="protein sequence ID" value="VDK77754.1"/>
    <property type="molecule type" value="Genomic_DNA"/>
</dbReference>
<feature type="transmembrane region" description="Helical" evidence="1">
    <location>
        <begin position="60"/>
        <end position="85"/>
    </location>
</feature>
<evidence type="ECO:0000313" key="3">
    <source>
        <dbReference type="Proteomes" id="UP000267096"/>
    </source>
</evidence>
<dbReference type="OrthoDB" id="5864054at2759"/>
<gene>
    <name evidence="2" type="ORF">ASIM_LOCUS20543</name>
</gene>
<keyword evidence="3" id="KW-1185">Reference proteome</keyword>
<evidence type="ECO:0000256" key="1">
    <source>
        <dbReference type="SAM" id="Phobius"/>
    </source>
</evidence>
<keyword evidence="1" id="KW-0472">Membrane</keyword>
<dbReference type="Proteomes" id="UP000267096">
    <property type="component" value="Unassembled WGS sequence"/>
</dbReference>
<proteinExistence type="predicted"/>
<keyword evidence="1" id="KW-1133">Transmembrane helix</keyword>
<keyword evidence="1" id="KW-0812">Transmembrane</keyword>
<name>A0A3P6UHS3_ANISI</name>
<organism evidence="2 3">
    <name type="scientific">Anisakis simplex</name>
    <name type="common">Herring worm</name>
    <dbReference type="NCBI Taxonomy" id="6269"/>
    <lineage>
        <taxon>Eukaryota</taxon>
        <taxon>Metazoa</taxon>
        <taxon>Ecdysozoa</taxon>
        <taxon>Nematoda</taxon>
        <taxon>Chromadorea</taxon>
        <taxon>Rhabditida</taxon>
        <taxon>Spirurina</taxon>
        <taxon>Ascaridomorpha</taxon>
        <taxon>Ascaridoidea</taxon>
        <taxon>Anisakidae</taxon>
        <taxon>Anisakis</taxon>
        <taxon>Anisakis simplex complex</taxon>
    </lineage>
</organism>
<accession>A0A3P6UHS3</accession>
<sequence length="137" mass="16123">MMLYYLRYARLISCVSVVPEQQVTLESQPTYPLEHRVFSTSELQMLMKKRDSQYRKKNAVIVRSLVISGFNLICNLPSHLLRALWTFEFGQELMSQEWMKYVEGLFKILCDVVSCSHIYYLVRINPYERDDGEIGGK</sequence>
<reference evidence="2 3" key="1">
    <citation type="submission" date="2018-11" db="EMBL/GenBank/DDBJ databases">
        <authorList>
            <consortium name="Pathogen Informatics"/>
        </authorList>
    </citation>
    <scope>NUCLEOTIDE SEQUENCE [LARGE SCALE GENOMIC DNA]</scope>
</reference>
<dbReference type="AlphaFoldDB" id="A0A3P6UHS3"/>
<evidence type="ECO:0000313" key="2">
    <source>
        <dbReference type="EMBL" id="VDK77754.1"/>
    </source>
</evidence>
<protein>
    <submittedName>
        <fullName evidence="2">Uncharacterized protein</fullName>
    </submittedName>
</protein>